<evidence type="ECO:0000256" key="5">
    <source>
        <dbReference type="ARBA" id="ARBA00023180"/>
    </source>
</evidence>
<organism evidence="9 10">
    <name type="scientific">Coilia grayii</name>
    <name type="common">Gray's grenadier anchovy</name>
    <dbReference type="NCBI Taxonomy" id="363190"/>
    <lineage>
        <taxon>Eukaryota</taxon>
        <taxon>Metazoa</taxon>
        <taxon>Chordata</taxon>
        <taxon>Craniata</taxon>
        <taxon>Vertebrata</taxon>
        <taxon>Euteleostomi</taxon>
        <taxon>Actinopterygii</taxon>
        <taxon>Neopterygii</taxon>
        <taxon>Teleostei</taxon>
        <taxon>Clupei</taxon>
        <taxon>Clupeiformes</taxon>
        <taxon>Clupeoidei</taxon>
        <taxon>Engraulidae</taxon>
        <taxon>Coilinae</taxon>
        <taxon>Coilia</taxon>
    </lineage>
</organism>
<dbReference type="PRINTS" id="PR00010">
    <property type="entry name" value="EGFBLOOD"/>
</dbReference>
<dbReference type="AlphaFoldDB" id="A0ABD1JZQ9"/>
<dbReference type="InterPro" id="IPR001881">
    <property type="entry name" value="EGF-like_Ca-bd_dom"/>
</dbReference>
<protein>
    <recommendedName>
        <fullName evidence="8">EGF-like domain-containing protein</fullName>
    </recommendedName>
</protein>
<dbReference type="FunFam" id="2.10.25.10:FF:000246">
    <property type="entry name" value="EGF-like repeat and discoidin I-like domain-containing protein 3"/>
    <property type="match status" value="1"/>
</dbReference>
<dbReference type="SMART" id="SM00181">
    <property type="entry name" value="EGF"/>
    <property type="match status" value="3"/>
</dbReference>
<dbReference type="PROSITE" id="PS00010">
    <property type="entry name" value="ASX_HYDROXYL"/>
    <property type="match status" value="1"/>
</dbReference>
<dbReference type="PROSITE" id="PS01186">
    <property type="entry name" value="EGF_2"/>
    <property type="match status" value="2"/>
</dbReference>
<dbReference type="InterPro" id="IPR018097">
    <property type="entry name" value="EGF_Ca-bd_CS"/>
</dbReference>
<dbReference type="InterPro" id="IPR000152">
    <property type="entry name" value="EGF-type_Asp/Asn_hydroxyl_site"/>
</dbReference>
<dbReference type="InterPro" id="IPR051022">
    <property type="entry name" value="Notch_Cell-Fate_Det"/>
</dbReference>
<sequence>MGPFLVSIALVLSVAVPNTAKEESCEPNPCENGGTCLTALSNEAYTCECRAGFTGPKCASNMEVAADGEDPTQAGPCHPNPCHNGGMCEVSETFRGDTFIGYICKCPHGFNGVHCQHRWPQYLRVTVKHVRVRDRLLDGGAFSWPQEWGGGRPGGGRGGVGAGGRGHYISVCTSVTYPPPRTPFPLLHQLHGSAPVTTKRSCHIMATTGYTPMRALQILSHCGMDLCCCCCSCCCSSLLSRDGYLYTLQPASAIPGCTVVKLALSTGAFLPLPPFSLLSDRVPLCRKPEEQEGLEGKGGGGGAAGGGGGGDVNECERNPCKNGGICTDLVANYSCECPGEYMGKNCQYRCTFWPSSSVSDDPSVNIAPKHGLAAACHDASRRRD</sequence>
<keyword evidence="10" id="KW-1185">Reference proteome</keyword>
<evidence type="ECO:0000256" key="2">
    <source>
        <dbReference type="ARBA" id="ARBA00022729"/>
    </source>
</evidence>
<dbReference type="FunFam" id="2.10.25.10:FF:000226">
    <property type="entry name" value="EGF-like repeat and discoidin I-like domain-containing protein 3"/>
    <property type="match status" value="1"/>
</dbReference>
<evidence type="ECO:0000259" key="8">
    <source>
        <dbReference type="PROSITE" id="PS50026"/>
    </source>
</evidence>
<feature type="signal peptide" evidence="7">
    <location>
        <begin position="1"/>
        <end position="20"/>
    </location>
</feature>
<keyword evidence="4 6" id="KW-1015">Disulfide bond</keyword>
<evidence type="ECO:0000256" key="1">
    <source>
        <dbReference type="ARBA" id="ARBA00022536"/>
    </source>
</evidence>
<feature type="chain" id="PRO_5044866274" description="EGF-like domain-containing protein" evidence="7">
    <location>
        <begin position="21"/>
        <end position="384"/>
    </location>
</feature>
<proteinExistence type="predicted"/>
<dbReference type="PROSITE" id="PS01187">
    <property type="entry name" value="EGF_CA"/>
    <property type="match status" value="1"/>
</dbReference>
<keyword evidence="3" id="KW-0677">Repeat</keyword>
<dbReference type="FunFam" id="2.10.25.10:FF:000230">
    <property type="entry name" value="Delta-like protein"/>
    <property type="match status" value="1"/>
</dbReference>
<dbReference type="SUPFAM" id="SSF57196">
    <property type="entry name" value="EGF/Laminin"/>
    <property type="match status" value="3"/>
</dbReference>
<comment type="caution">
    <text evidence="9">The sequence shown here is derived from an EMBL/GenBank/DDBJ whole genome shotgun (WGS) entry which is preliminary data.</text>
</comment>
<evidence type="ECO:0000256" key="3">
    <source>
        <dbReference type="ARBA" id="ARBA00022737"/>
    </source>
</evidence>
<dbReference type="GO" id="GO:0042063">
    <property type="term" value="P:gliogenesis"/>
    <property type="evidence" value="ECO:0007669"/>
    <property type="project" value="UniProtKB-ARBA"/>
</dbReference>
<feature type="domain" description="EGF-like" evidence="8">
    <location>
        <begin position="21"/>
        <end position="59"/>
    </location>
</feature>
<dbReference type="Pfam" id="PF00008">
    <property type="entry name" value="EGF"/>
    <property type="match status" value="3"/>
</dbReference>
<feature type="disulfide bond" evidence="6">
    <location>
        <begin position="106"/>
        <end position="115"/>
    </location>
</feature>
<dbReference type="GO" id="GO:0005886">
    <property type="term" value="C:plasma membrane"/>
    <property type="evidence" value="ECO:0007669"/>
    <property type="project" value="UniProtKB-ARBA"/>
</dbReference>
<evidence type="ECO:0000313" key="9">
    <source>
        <dbReference type="EMBL" id="KAL2092369.1"/>
    </source>
</evidence>
<feature type="domain" description="EGF-like" evidence="8">
    <location>
        <begin position="311"/>
        <end position="347"/>
    </location>
</feature>
<feature type="disulfide bond" evidence="6">
    <location>
        <begin position="49"/>
        <end position="58"/>
    </location>
</feature>
<dbReference type="Proteomes" id="UP001591681">
    <property type="component" value="Unassembled WGS sequence"/>
</dbReference>
<keyword evidence="5" id="KW-0325">Glycoprotein</keyword>
<feature type="disulfide bond" evidence="6">
    <location>
        <begin position="30"/>
        <end position="47"/>
    </location>
</feature>
<reference evidence="9 10" key="1">
    <citation type="submission" date="2024-09" db="EMBL/GenBank/DDBJ databases">
        <title>A chromosome-level genome assembly of Gray's grenadier anchovy, Coilia grayii.</title>
        <authorList>
            <person name="Fu Z."/>
        </authorList>
    </citation>
    <scope>NUCLEOTIDE SEQUENCE [LARGE SCALE GENOMIC DNA]</scope>
    <source>
        <strain evidence="9">G4</strain>
        <tissue evidence="9">Muscle</tissue>
    </source>
</reference>
<feature type="domain" description="EGF-like" evidence="8">
    <location>
        <begin position="73"/>
        <end position="116"/>
    </location>
</feature>
<dbReference type="SMART" id="SM00179">
    <property type="entry name" value="EGF_CA"/>
    <property type="match status" value="2"/>
</dbReference>
<dbReference type="PROSITE" id="PS00022">
    <property type="entry name" value="EGF_1"/>
    <property type="match status" value="3"/>
</dbReference>
<evidence type="ECO:0000256" key="4">
    <source>
        <dbReference type="ARBA" id="ARBA00023157"/>
    </source>
</evidence>
<dbReference type="InterPro" id="IPR000742">
    <property type="entry name" value="EGF"/>
</dbReference>
<dbReference type="Gene3D" id="2.10.25.10">
    <property type="entry name" value="Laminin"/>
    <property type="match status" value="3"/>
</dbReference>
<evidence type="ECO:0000256" key="7">
    <source>
        <dbReference type="SAM" id="SignalP"/>
    </source>
</evidence>
<dbReference type="PANTHER" id="PTHR24049">
    <property type="entry name" value="CRUMBS FAMILY MEMBER"/>
    <property type="match status" value="1"/>
</dbReference>
<dbReference type="PROSITE" id="PS50026">
    <property type="entry name" value="EGF_3"/>
    <property type="match status" value="3"/>
</dbReference>
<accession>A0ABD1JZQ9</accession>
<dbReference type="CDD" id="cd00054">
    <property type="entry name" value="EGF_CA"/>
    <property type="match status" value="3"/>
</dbReference>
<feature type="disulfide bond" evidence="6">
    <location>
        <begin position="337"/>
        <end position="346"/>
    </location>
</feature>
<name>A0ABD1JZQ9_9TELE</name>
<comment type="caution">
    <text evidence="6">Lacks conserved residue(s) required for the propagation of feature annotation.</text>
</comment>
<dbReference type="EMBL" id="JBHFQA010000010">
    <property type="protein sequence ID" value="KAL2092369.1"/>
    <property type="molecule type" value="Genomic_DNA"/>
</dbReference>
<keyword evidence="2 7" id="KW-0732">Signal</keyword>
<evidence type="ECO:0000256" key="6">
    <source>
        <dbReference type="PROSITE-ProRule" id="PRU00076"/>
    </source>
</evidence>
<evidence type="ECO:0000313" key="10">
    <source>
        <dbReference type="Proteomes" id="UP001591681"/>
    </source>
</evidence>
<dbReference type="GO" id="GO:0048812">
    <property type="term" value="P:neuron projection morphogenesis"/>
    <property type="evidence" value="ECO:0007669"/>
    <property type="project" value="UniProtKB-ARBA"/>
</dbReference>
<keyword evidence="1 6" id="KW-0245">EGF-like domain</keyword>
<gene>
    <name evidence="9" type="ORF">ACEWY4_012167</name>
</gene>